<evidence type="ECO:0000313" key="2">
    <source>
        <dbReference type="EMBL" id="TKW50618.1"/>
    </source>
</evidence>
<dbReference type="AlphaFoldDB" id="A0A4U6X5E2"/>
<proteinExistence type="predicted"/>
<dbReference type="EMBL" id="PJEX01000375">
    <property type="protein sequence ID" value="TKW50618.1"/>
    <property type="molecule type" value="Genomic_DNA"/>
</dbReference>
<sequence>GDPLAHRRGQPRHHLRLAAHLPRLPQPPCGAQDPRRGGLLPPRGRAWNDHHEQQQRETSDGSPTWCWDQMPSSMKGVLSDAVTTYSRGRFTRS</sequence>
<comment type="caution">
    <text evidence="2">The sequence shown here is derived from an EMBL/GenBank/DDBJ whole genome shotgun (WGS) entry which is preliminary data.</text>
</comment>
<reference evidence="2 3" key="1">
    <citation type="journal article" date="2019" name="PLoS ONE">
        <title>Comparative genome analysis indicates high evolutionary potential of pathogenicity genes in Colletotrichum tanaceti.</title>
        <authorList>
            <person name="Lelwala R.V."/>
            <person name="Korhonen P.K."/>
            <person name="Young N.D."/>
            <person name="Scott J.B."/>
            <person name="Ades P.A."/>
            <person name="Gasser R.B."/>
            <person name="Taylor P.W.J."/>
        </authorList>
    </citation>
    <scope>NUCLEOTIDE SEQUENCE [LARGE SCALE GENOMIC DNA]</scope>
    <source>
        <strain evidence="2">BRIP57314</strain>
    </source>
</reference>
<evidence type="ECO:0000256" key="1">
    <source>
        <dbReference type="SAM" id="MobiDB-lite"/>
    </source>
</evidence>
<keyword evidence="3" id="KW-1185">Reference proteome</keyword>
<feature type="non-terminal residue" evidence="2">
    <location>
        <position position="1"/>
    </location>
</feature>
<feature type="compositionally biased region" description="Basic and acidic residues" evidence="1">
    <location>
        <begin position="46"/>
        <end position="59"/>
    </location>
</feature>
<name>A0A4U6X5E2_9PEZI</name>
<evidence type="ECO:0000313" key="3">
    <source>
        <dbReference type="Proteomes" id="UP000310108"/>
    </source>
</evidence>
<dbReference type="Proteomes" id="UP000310108">
    <property type="component" value="Unassembled WGS sequence"/>
</dbReference>
<feature type="compositionally biased region" description="Basic residues" evidence="1">
    <location>
        <begin position="1"/>
        <end position="17"/>
    </location>
</feature>
<protein>
    <submittedName>
        <fullName evidence="2">Uncharacterized protein</fullName>
    </submittedName>
</protein>
<gene>
    <name evidence="2" type="ORF">CTA1_6270</name>
</gene>
<accession>A0A4U6X5E2</accession>
<feature type="region of interest" description="Disordered" evidence="1">
    <location>
        <begin position="1"/>
        <end position="65"/>
    </location>
</feature>
<organism evidence="2 3">
    <name type="scientific">Colletotrichum tanaceti</name>
    <dbReference type="NCBI Taxonomy" id="1306861"/>
    <lineage>
        <taxon>Eukaryota</taxon>
        <taxon>Fungi</taxon>
        <taxon>Dikarya</taxon>
        <taxon>Ascomycota</taxon>
        <taxon>Pezizomycotina</taxon>
        <taxon>Sordariomycetes</taxon>
        <taxon>Hypocreomycetidae</taxon>
        <taxon>Glomerellales</taxon>
        <taxon>Glomerellaceae</taxon>
        <taxon>Colletotrichum</taxon>
        <taxon>Colletotrichum destructivum species complex</taxon>
    </lineage>
</organism>